<name>G3GTS5_CRIGR</name>
<gene>
    <name evidence="1" type="ORF">I79_001064</name>
</gene>
<dbReference type="Proteomes" id="UP000001075">
    <property type="component" value="Unassembled WGS sequence"/>
</dbReference>
<reference evidence="2" key="1">
    <citation type="journal article" date="2011" name="Nat. Biotechnol.">
        <title>The genomic sequence of the Chinese hamster ovary (CHO)-K1 cell line.</title>
        <authorList>
            <person name="Xu X."/>
            <person name="Nagarajan H."/>
            <person name="Lewis N.E."/>
            <person name="Pan S."/>
            <person name="Cai Z."/>
            <person name="Liu X."/>
            <person name="Chen W."/>
            <person name="Xie M."/>
            <person name="Wang W."/>
            <person name="Hammond S."/>
            <person name="Andersen M.R."/>
            <person name="Neff N."/>
            <person name="Passarelli B."/>
            <person name="Koh W."/>
            <person name="Fan H.C."/>
            <person name="Wang J."/>
            <person name="Gui Y."/>
            <person name="Lee K.H."/>
            <person name="Betenbaugh M.J."/>
            <person name="Quake S.R."/>
            <person name="Famili I."/>
            <person name="Palsson B.O."/>
            <person name="Wang J."/>
        </authorList>
    </citation>
    <scope>NUCLEOTIDE SEQUENCE [LARGE SCALE GENOMIC DNA]</scope>
    <source>
        <strain evidence="2">CHO K1 cell line</strain>
    </source>
</reference>
<dbReference type="AlphaFoldDB" id="G3GTS5"/>
<protein>
    <submittedName>
        <fullName evidence="1">Uncharacterized protein</fullName>
    </submittedName>
</protein>
<dbReference type="EMBL" id="JH000022">
    <property type="protein sequence ID" value="EGV94370.1"/>
    <property type="molecule type" value="Genomic_DNA"/>
</dbReference>
<sequence>MSGNIWMFCYKLKLSVPQQRRHKINRCRNKDWEKRLKMECDFQLFVTFHSIEGPLPVNFPVY</sequence>
<dbReference type="InParanoid" id="G3GTS5"/>
<proteinExistence type="predicted"/>
<organism evidence="1 2">
    <name type="scientific">Cricetulus griseus</name>
    <name type="common">Chinese hamster</name>
    <name type="synonym">Cricetulus barabensis griseus</name>
    <dbReference type="NCBI Taxonomy" id="10029"/>
    <lineage>
        <taxon>Eukaryota</taxon>
        <taxon>Metazoa</taxon>
        <taxon>Chordata</taxon>
        <taxon>Craniata</taxon>
        <taxon>Vertebrata</taxon>
        <taxon>Euteleostomi</taxon>
        <taxon>Mammalia</taxon>
        <taxon>Eutheria</taxon>
        <taxon>Euarchontoglires</taxon>
        <taxon>Glires</taxon>
        <taxon>Rodentia</taxon>
        <taxon>Myomorpha</taxon>
        <taxon>Muroidea</taxon>
        <taxon>Cricetidae</taxon>
        <taxon>Cricetinae</taxon>
        <taxon>Cricetulus</taxon>
    </lineage>
</organism>
<accession>G3GTS5</accession>
<evidence type="ECO:0000313" key="1">
    <source>
        <dbReference type="EMBL" id="EGV94370.1"/>
    </source>
</evidence>
<evidence type="ECO:0000313" key="2">
    <source>
        <dbReference type="Proteomes" id="UP000001075"/>
    </source>
</evidence>